<dbReference type="AlphaFoldDB" id="K1VJ73"/>
<dbReference type="EMBL" id="AMBO01000375">
    <property type="protein sequence ID" value="EKC99181.1"/>
    <property type="molecule type" value="Genomic_DNA"/>
</dbReference>
<gene>
    <name evidence="2" type="ORF">A1Q2_06585</name>
</gene>
<organism evidence="2 3">
    <name type="scientific">Trichosporon asahii var. asahii (strain CBS 8904)</name>
    <name type="common">Yeast</name>
    <dbReference type="NCBI Taxonomy" id="1220162"/>
    <lineage>
        <taxon>Eukaryota</taxon>
        <taxon>Fungi</taxon>
        <taxon>Dikarya</taxon>
        <taxon>Basidiomycota</taxon>
        <taxon>Agaricomycotina</taxon>
        <taxon>Tremellomycetes</taxon>
        <taxon>Trichosporonales</taxon>
        <taxon>Trichosporonaceae</taxon>
        <taxon>Trichosporon</taxon>
    </lineage>
</organism>
<keyword evidence="1" id="KW-0732">Signal</keyword>
<reference evidence="2 3" key="1">
    <citation type="journal article" date="2012" name="Eukaryot. Cell">
        <title>Genome sequence of the Trichosporon asahii environmental strain CBS 8904.</title>
        <authorList>
            <person name="Yang R.Y."/>
            <person name="Li H.T."/>
            <person name="Zhu H."/>
            <person name="Zhou G.P."/>
            <person name="Wang M."/>
            <person name="Wang L."/>
        </authorList>
    </citation>
    <scope>NUCLEOTIDE SEQUENCE [LARGE SCALE GENOMIC DNA]</scope>
    <source>
        <strain evidence="2 3">CBS 8904</strain>
    </source>
</reference>
<dbReference type="CDD" id="cd00161">
    <property type="entry name" value="beta-trefoil_Ricin-like"/>
    <property type="match status" value="1"/>
</dbReference>
<feature type="chain" id="PRO_5012858958" evidence="1">
    <location>
        <begin position="16"/>
        <end position="190"/>
    </location>
</feature>
<comment type="caution">
    <text evidence="2">The sequence shown here is derived from an EMBL/GenBank/DDBJ whole genome shotgun (WGS) entry which is preliminary data.</text>
</comment>
<evidence type="ECO:0000313" key="2">
    <source>
        <dbReference type="EMBL" id="EKC99181.1"/>
    </source>
</evidence>
<dbReference type="Proteomes" id="UP000006757">
    <property type="component" value="Unassembled WGS sequence"/>
</dbReference>
<dbReference type="SUPFAM" id="SSF50370">
    <property type="entry name" value="Ricin B-like lectins"/>
    <property type="match status" value="1"/>
</dbReference>
<accession>K1VJ73</accession>
<feature type="signal peptide" evidence="1">
    <location>
        <begin position="1"/>
        <end position="15"/>
    </location>
</feature>
<evidence type="ECO:0000313" key="3">
    <source>
        <dbReference type="Proteomes" id="UP000006757"/>
    </source>
</evidence>
<keyword evidence="3" id="KW-1185">Reference proteome</keyword>
<dbReference type="HOGENOM" id="CLU_1428935_0_0_1"/>
<dbReference type="InterPro" id="IPR035992">
    <property type="entry name" value="Ricin_B-like_lectins"/>
</dbReference>
<dbReference type="PROSITE" id="PS50231">
    <property type="entry name" value="RICIN_B_LECTIN"/>
    <property type="match status" value="1"/>
</dbReference>
<sequence>MFALATLALLTAVLASPIEERAPGQQIYTHSGSSNCFVVRDPKAKIPAPATSKAGSSPLRALRAAFRSSRTPICASTADSVMVAGLVRCISDGKELTSGASPPDGRRLVVKPCNTQDPCQFTFGNAQYWWGPQGDDQRFFLEFSGVPRIKQVKTGACITVNGNTAEIQRCHPDNTCVNDDDQLFSFTQHG</sequence>
<proteinExistence type="predicted"/>
<protein>
    <submittedName>
        <fullName evidence="2">Uncharacterized protein</fullName>
    </submittedName>
</protein>
<evidence type="ECO:0000256" key="1">
    <source>
        <dbReference type="SAM" id="SignalP"/>
    </source>
</evidence>
<dbReference type="InParanoid" id="K1VJ73"/>
<name>K1VJ73_TRIAC</name>